<dbReference type="SUPFAM" id="SSF53850">
    <property type="entry name" value="Periplasmic binding protein-like II"/>
    <property type="match status" value="1"/>
</dbReference>
<evidence type="ECO:0000313" key="6">
    <source>
        <dbReference type="EMBL" id="SFL71064.1"/>
    </source>
</evidence>
<feature type="domain" description="HTH lysR-type" evidence="5">
    <location>
        <begin position="1"/>
        <end position="58"/>
    </location>
</feature>
<dbReference type="GO" id="GO:0032993">
    <property type="term" value="C:protein-DNA complex"/>
    <property type="evidence" value="ECO:0007669"/>
    <property type="project" value="TreeGrafter"/>
</dbReference>
<dbReference type="Gene3D" id="1.10.10.10">
    <property type="entry name" value="Winged helix-like DNA-binding domain superfamily/Winged helix DNA-binding domain"/>
    <property type="match status" value="1"/>
</dbReference>
<comment type="similarity">
    <text evidence="1">Belongs to the LysR transcriptional regulatory family.</text>
</comment>
<dbReference type="CDD" id="cd08414">
    <property type="entry name" value="PBP2_LTTR_aromatics_like"/>
    <property type="match status" value="1"/>
</dbReference>
<dbReference type="PROSITE" id="PS50931">
    <property type="entry name" value="HTH_LYSR"/>
    <property type="match status" value="1"/>
</dbReference>
<dbReference type="SUPFAM" id="SSF46785">
    <property type="entry name" value="Winged helix' DNA-binding domain"/>
    <property type="match status" value="1"/>
</dbReference>
<evidence type="ECO:0000259" key="5">
    <source>
        <dbReference type="PROSITE" id="PS50931"/>
    </source>
</evidence>
<dbReference type="Pfam" id="PF03466">
    <property type="entry name" value="LysR_substrate"/>
    <property type="match status" value="1"/>
</dbReference>
<evidence type="ECO:0000256" key="3">
    <source>
        <dbReference type="ARBA" id="ARBA00023125"/>
    </source>
</evidence>
<dbReference type="EMBL" id="FOTS01000014">
    <property type="protein sequence ID" value="SFL71064.1"/>
    <property type="molecule type" value="Genomic_DNA"/>
</dbReference>
<dbReference type="AlphaFoldDB" id="A0A1I4JX84"/>
<dbReference type="STRING" id="1123291.SAMN04490355_101485"/>
<dbReference type="GO" id="GO:0003700">
    <property type="term" value="F:DNA-binding transcription factor activity"/>
    <property type="evidence" value="ECO:0007669"/>
    <property type="project" value="InterPro"/>
</dbReference>
<name>A0A1I4JX84_9FIRM</name>
<dbReference type="Proteomes" id="UP000199520">
    <property type="component" value="Unassembled WGS sequence"/>
</dbReference>
<dbReference type="OrthoDB" id="1677645at2"/>
<proteinExistence type="inferred from homology"/>
<keyword evidence="2" id="KW-0805">Transcription regulation</keyword>
<dbReference type="PRINTS" id="PR00039">
    <property type="entry name" value="HTHLYSR"/>
</dbReference>
<evidence type="ECO:0000256" key="2">
    <source>
        <dbReference type="ARBA" id="ARBA00023015"/>
    </source>
</evidence>
<dbReference type="InterPro" id="IPR036388">
    <property type="entry name" value="WH-like_DNA-bd_sf"/>
</dbReference>
<dbReference type="PANTHER" id="PTHR30346">
    <property type="entry name" value="TRANSCRIPTIONAL DUAL REGULATOR HCAR-RELATED"/>
    <property type="match status" value="1"/>
</dbReference>
<organism evidence="6 7">
    <name type="scientific">Pelosinus propionicus DSM 13327</name>
    <dbReference type="NCBI Taxonomy" id="1123291"/>
    <lineage>
        <taxon>Bacteria</taxon>
        <taxon>Bacillati</taxon>
        <taxon>Bacillota</taxon>
        <taxon>Negativicutes</taxon>
        <taxon>Selenomonadales</taxon>
        <taxon>Sporomusaceae</taxon>
        <taxon>Pelosinus</taxon>
    </lineage>
</organism>
<dbReference type="FunFam" id="1.10.10.10:FF:000001">
    <property type="entry name" value="LysR family transcriptional regulator"/>
    <property type="match status" value="1"/>
</dbReference>
<dbReference type="GO" id="GO:0003677">
    <property type="term" value="F:DNA binding"/>
    <property type="evidence" value="ECO:0007669"/>
    <property type="project" value="UniProtKB-KW"/>
</dbReference>
<dbReference type="Pfam" id="PF00126">
    <property type="entry name" value="HTH_1"/>
    <property type="match status" value="1"/>
</dbReference>
<dbReference type="InterPro" id="IPR036390">
    <property type="entry name" value="WH_DNA-bd_sf"/>
</dbReference>
<keyword evidence="3 6" id="KW-0238">DNA-binding</keyword>
<dbReference type="InterPro" id="IPR005119">
    <property type="entry name" value="LysR_subst-bd"/>
</dbReference>
<protein>
    <submittedName>
        <fullName evidence="6">DNA-binding transcriptional regulator, LysR family</fullName>
    </submittedName>
</protein>
<dbReference type="PANTHER" id="PTHR30346:SF0">
    <property type="entry name" value="HCA OPERON TRANSCRIPTIONAL ACTIVATOR HCAR"/>
    <property type="match status" value="1"/>
</dbReference>
<evidence type="ECO:0000313" key="7">
    <source>
        <dbReference type="Proteomes" id="UP000199520"/>
    </source>
</evidence>
<evidence type="ECO:0000256" key="4">
    <source>
        <dbReference type="ARBA" id="ARBA00023163"/>
    </source>
</evidence>
<evidence type="ECO:0000256" key="1">
    <source>
        <dbReference type="ARBA" id="ARBA00009437"/>
    </source>
</evidence>
<keyword evidence="4" id="KW-0804">Transcription</keyword>
<reference evidence="7" key="1">
    <citation type="submission" date="2016-10" db="EMBL/GenBank/DDBJ databases">
        <authorList>
            <person name="Varghese N."/>
            <person name="Submissions S."/>
        </authorList>
    </citation>
    <scope>NUCLEOTIDE SEQUENCE [LARGE SCALE GENOMIC DNA]</scope>
    <source>
        <strain evidence="7">DSM 13327</strain>
    </source>
</reference>
<keyword evidence="7" id="KW-1185">Reference proteome</keyword>
<dbReference type="RefSeq" id="WP_090935913.1">
    <property type="nucleotide sequence ID" value="NZ_FOTS01000014.1"/>
</dbReference>
<sequence>MDTRQLQSFLAVAHYLNFTEAAKHLFLAQSSLSRQIAELEKELGAPLFIRTNRTVTLTSAGNLLRKEADALISKIDGLITQIHQLQEGLTGDLKIGCLGVEKYFFPELIKNFSEKHLHIQLHIDWFSLKKLNQALEAGHIDVGFSLESEVQNIPNLLSKTLYTDRLAVVVPCDHPLASTTSISLSELAEESFVIMSRNEVPNSFDFITKLCIQKGFFMKITKEAASLETLFLLVELGMGLSILSYKMQANSHSNLRFIPISDKDALISIVISWNKDNTNPIIPLLLQELDTILSNLS</sequence>
<dbReference type="Gene3D" id="3.40.190.10">
    <property type="entry name" value="Periplasmic binding protein-like II"/>
    <property type="match status" value="2"/>
</dbReference>
<gene>
    <name evidence="6" type="ORF">SAMN04490355_101485</name>
</gene>
<accession>A0A1I4JX84</accession>
<dbReference type="InterPro" id="IPR000847">
    <property type="entry name" value="LysR_HTH_N"/>
</dbReference>